<evidence type="ECO:0000313" key="2">
    <source>
        <dbReference type="EMBL" id="PIO71302.1"/>
    </source>
</evidence>
<feature type="compositionally biased region" description="Basic and acidic residues" evidence="1">
    <location>
        <begin position="24"/>
        <end position="37"/>
    </location>
</feature>
<accession>A0A2G9UNK2</accession>
<protein>
    <submittedName>
        <fullName evidence="2">Uncharacterized protein</fullName>
    </submittedName>
</protein>
<evidence type="ECO:0000256" key="1">
    <source>
        <dbReference type="SAM" id="MobiDB-lite"/>
    </source>
</evidence>
<gene>
    <name evidence="2" type="ORF">TELCIR_06804</name>
</gene>
<evidence type="ECO:0000313" key="3">
    <source>
        <dbReference type="Proteomes" id="UP000230423"/>
    </source>
</evidence>
<sequence length="196" mass="21910">MFMTPPPFAFPPPFAPPGFPAPVVKKEPREKVSDESNGRATPVRQRPTSETSNRAGPVKRERVSTDAVEETATTTKAEEDEKKPPVKKSKEEDAVTSWRTFYNAELARQKEIELNLDIDPEMRDLVAQSLTLENKLVAELIKMKTAAALVAVQENEVCICNAKIQSLRELRHDLESRQSRLMAPAVVTMPDLNSRA</sequence>
<name>A0A2G9UNK2_TELCI</name>
<feature type="compositionally biased region" description="Basic and acidic residues" evidence="1">
    <location>
        <begin position="76"/>
        <end position="91"/>
    </location>
</feature>
<dbReference type="Proteomes" id="UP000230423">
    <property type="component" value="Unassembled WGS sequence"/>
</dbReference>
<organism evidence="2 3">
    <name type="scientific">Teladorsagia circumcincta</name>
    <name type="common">Brown stomach worm</name>
    <name type="synonym">Ostertagia circumcincta</name>
    <dbReference type="NCBI Taxonomy" id="45464"/>
    <lineage>
        <taxon>Eukaryota</taxon>
        <taxon>Metazoa</taxon>
        <taxon>Ecdysozoa</taxon>
        <taxon>Nematoda</taxon>
        <taxon>Chromadorea</taxon>
        <taxon>Rhabditida</taxon>
        <taxon>Rhabditina</taxon>
        <taxon>Rhabditomorpha</taxon>
        <taxon>Strongyloidea</taxon>
        <taxon>Trichostrongylidae</taxon>
        <taxon>Teladorsagia</taxon>
    </lineage>
</organism>
<dbReference type="OrthoDB" id="10072039at2759"/>
<dbReference type="EMBL" id="KZ345990">
    <property type="protein sequence ID" value="PIO71302.1"/>
    <property type="molecule type" value="Genomic_DNA"/>
</dbReference>
<reference evidence="2 3" key="1">
    <citation type="submission" date="2015-09" db="EMBL/GenBank/DDBJ databases">
        <title>Draft genome of the parasitic nematode Teladorsagia circumcincta isolate WARC Sus (inbred).</title>
        <authorList>
            <person name="Mitreva M."/>
        </authorList>
    </citation>
    <scope>NUCLEOTIDE SEQUENCE [LARGE SCALE GENOMIC DNA]</scope>
    <source>
        <strain evidence="2 3">S</strain>
    </source>
</reference>
<dbReference type="AlphaFoldDB" id="A0A2G9UNK2"/>
<keyword evidence="3" id="KW-1185">Reference proteome</keyword>
<feature type="region of interest" description="Disordered" evidence="1">
    <location>
        <begin position="1"/>
        <end position="91"/>
    </location>
</feature>
<feature type="compositionally biased region" description="Pro residues" evidence="1">
    <location>
        <begin position="1"/>
        <end position="20"/>
    </location>
</feature>
<proteinExistence type="predicted"/>